<gene>
    <name evidence="2" type="ORF">ALIPUT_01940</name>
</gene>
<dbReference type="AlphaFoldDB" id="B0MXS8"/>
<comment type="caution">
    <text evidence="2">The sequence shown here is derived from an EMBL/GenBank/DDBJ whole genome shotgun (WGS) entry which is preliminary data.</text>
</comment>
<dbReference type="HOGENOM" id="CLU_3246262_0_0_10"/>
<evidence type="ECO:0000313" key="3">
    <source>
        <dbReference type="Proteomes" id="UP000005819"/>
    </source>
</evidence>
<keyword evidence="1" id="KW-1133">Transmembrane helix</keyword>
<name>B0MXS8_9BACT</name>
<evidence type="ECO:0000313" key="2">
    <source>
        <dbReference type="EMBL" id="EDS02414.1"/>
    </source>
</evidence>
<evidence type="ECO:0000256" key="1">
    <source>
        <dbReference type="SAM" id="Phobius"/>
    </source>
</evidence>
<reference evidence="2" key="1">
    <citation type="submission" date="2007-10" db="EMBL/GenBank/DDBJ databases">
        <authorList>
            <person name="Fulton L."/>
            <person name="Clifton S."/>
            <person name="Fulton B."/>
            <person name="Xu J."/>
            <person name="Minx P."/>
            <person name="Pepin K.H."/>
            <person name="Johnson M."/>
            <person name="Thiruvilangam P."/>
            <person name="Bhonagiri V."/>
            <person name="Nash W.E."/>
            <person name="Mardis E.R."/>
            <person name="Wilson R.K."/>
        </authorList>
    </citation>
    <scope>NUCLEOTIDE SEQUENCE [LARGE SCALE GENOMIC DNA]</scope>
    <source>
        <strain evidence="2">DSM 17216</strain>
    </source>
</reference>
<organism evidence="2 3">
    <name type="scientific">Alistipes putredinis DSM 17216</name>
    <dbReference type="NCBI Taxonomy" id="445970"/>
    <lineage>
        <taxon>Bacteria</taxon>
        <taxon>Pseudomonadati</taxon>
        <taxon>Bacteroidota</taxon>
        <taxon>Bacteroidia</taxon>
        <taxon>Bacteroidales</taxon>
        <taxon>Rikenellaceae</taxon>
        <taxon>Alistipes</taxon>
    </lineage>
</organism>
<dbReference type="Proteomes" id="UP000005819">
    <property type="component" value="Unassembled WGS sequence"/>
</dbReference>
<reference evidence="2" key="2">
    <citation type="submission" date="2013-09" db="EMBL/GenBank/DDBJ databases">
        <title>Draft genome sequence of Alistipes putredinis (DSM 17216).</title>
        <authorList>
            <person name="Sudarsanam P."/>
            <person name="Ley R."/>
            <person name="Guruge J."/>
            <person name="Turnbaugh P.J."/>
            <person name="Mahowald M."/>
            <person name="Liep D."/>
            <person name="Gordon J."/>
        </authorList>
    </citation>
    <scope>NUCLEOTIDE SEQUENCE</scope>
    <source>
        <strain evidence="2">DSM 17216</strain>
    </source>
</reference>
<accession>B0MXS8</accession>
<keyword evidence="1" id="KW-0812">Transmembrane</keyword>
<keyword evidence="1" id="KW-0472">Membrane</keyword>
<proteinExistence type="predicted"/>
<protein>
    <submittedName>
        <fullName evidence="2">Uncharacterized protein</fullName>
    </submittedName>
</protein>
<dbReference type="EMBL" id="ABFK02000020">
    <property type="protein sequence ID" value="EDS02414.1"/>
    <property type="molecule type" value="Genomic_DNA"/>
</dbReference>
<feature type="transmembrane region" description="Helical" evidence="1">
    <location>
        <begin position="21"/>
        <end position="39"/>
    </location>
</feature>
<keyword evidence="3" id="KW-1185">Reference proteome</keyword>
<sequence length="42" mass="4628">MLRELSQILQKGCNPASENRASFLMGGLISIFSALFSAFCYL</sequence>